<dbReference type="EC" id="3.4.-.-" evidence="7"/>
<dbReference type="Gene3D" id="3.40.630.10">
    <property type="entry name" value="Zn peptidases"/>
    <property type="match status" value="1"/>
</dbReference>
<keyword evidence="3 7" id="KW-0645">Protease</keyword>
<evidence type="ECO:0000256" key="5">
    <source>
        <dbReference type="ARBA" id="ARBA00022801"/>
    </source>
</evidence>
<dbReference type="GO" id="GO:0008235">
    <property type="term" value="F:metalloexopeptidase activity"/>
    <property type="evidence" value="ECO:0007669"/>
    <property type="project" value="InterPro"/>
</dbReference>
<keyword evidence="7" id="KW-0732">Signal</keyword>
<dbReference type="SUPFAM" id="SSF53187">
    <property type="entry name" value="Zn-dependent exopeptidases"/>
    <property type="match status" value="1"/>
</dbReference>
<protein>
    <recommendedName>
        <fullName evidence="7">Peptide hydrolase</fullName>
        <ecNumber evidence="7">3.4.-.-</ecNumber>
    </recommendedName>
</protein>
<keyword evidence="11" id="KW-1185">Reference proteome</keyword>
<dbReference type="GO" id="GO:0004177">
    <property type="term" value="F:aminopeptidase activity"/>
    <property type="evidence" value="ECO:0007669"/>
    <property type="project" value="UniProtKB-KW"/>
</dbReference>
<accession>A0AAV9X4B2</accession>
<dbReference type="Pfam" id="PF04389">
    <property type="entry name" value="Peptidase_M28"/>
    <property type="match status" value="1"/>
</dbReference>
<keyword evidence="4 7" id="KW-0479">Metal-binding</keyword>
<dbReference type="PANTHER" id="PTHR12147:SF26">
    <property type="entry name" value="PEPTIDASE M28 DOMAIN-CONTAINING PROTEIN"/>
    <property type="match status" value="1"/>
</dbReference>
<evidence type="ECO:0000259" key="8">
    <source>
        <dbReference type="Pfam" id="PF02225"/>
    </source>
</evidence>
<reference evidence="10 11" key="1">
    <citation type="submission" date="2019-10" db="EMBL/GenBank/DDBJ databases">
        <authorList>
            <person name="Palmer J.M."/>
        </authorList>
    </citation>
    <scope>NUCLEOTIDE SEQUENCE [LARGE SCALE GENOMIC DNA]</scope>
    <source>
        <strain evidence="10 11">TWF694</strain>
    </source>
</reference>
<dbReference type="Proteomes" id="UP001365542">
    <property type="component" value="Unassembled WGS sequence"/>
</dbReference>
<keyword evidence="10" id="KW-0031">Aminopeptidase</keyword>
<sequence length="496" mass="53640">MKFSTSILPMLAVPATVSGTPVPPGPLDQTIQAMISRQNLEAKVQELYAIAQRNNGNRASATKGHYETVDWIEKYIPKEYFNIERQYFNFTRMVYDGDSLIVDGKPLAQVVGFANGGRNGTVTAPLIKISNFGCNATDYPAAAAGKVAFVKRGACELGFKAAQASKAGVAGLIVQHDQPELPKESNGELGRPWVGAPHFYNAAEFPITVVISKEEGDALMDRQERNASKKGSMLEANVTLTSLIRNDTQLIPNLIATTKGGNQNAIITIGVHTDSVIDGPGINDDGSGIIAAIEVLRALATTKSSVNNALRFCFWAGEEDGLLGSSYYVDHLSDKEAAKIVMNLNFDMIASPNYVWMVYDGDASDYSSEFASPANGLVEKEFKEYFKTIGIDTIPREFNGRSDFASFLMRGIPSGGIFTGGDDIKTEEQKKNFGGTAGEFLDRCYHQACDGPANLNYDAFVTGTKAMAYLATKFGQSIKTFPFPRSTSPSTPKLKG</sequence>
<organism evidence="10 11">
    <name type="scientific">Orbilia ellipsospora</name>
    <dbReference type="NCBI Taxonomy" id="2528407"/>
    <lineage>
        <taxon>Eukaryota</taxon>
        <taxon>Fungi</taxon>
        <taxon>Dikarya</taxon>
        <taxon>Ascomycota</taxon>
        <taxon>Pezizomycotina</taxon>
        <taxon>Orbiliomycetes</taxon>
        <taxon>Orbiliales</taxon>
        <taxon>Orbiliaceae</taxon>
        <taxon>Orbilia</taxon>
    </lineage>
</organism>
<dbReference type="PANTHER" id="PTHR12147">
    <property type="entry name" value="METALLOPEPTIDASE M28 FAMILY MEMBER"/>
    <property type="match status" value="1"/>
</dbReference>
<keyword evidence="5 7" id="KW-0378">Hydrolase</keyword>
<evidence type="ECO:0000259" key="9">
    <source>
        <dbReference type="Pfam" id="PF04389"/>
    </source>
</evidence>
<keyword evidence="6 7" id="KW-0862">Zinc</keyword>
<feature type="domain" description="Peptidase M28" evidence="9">
    <location>
        <begin position="253"/>
        <end position="470"/>
    </location>
</feature>
<comment type="similarity">
    <text evidence="2">Belongs to the peptidase M28 family. M28B subfamily.</text>
</comment>
<dbReference type="InterPro" id="IPR046450">
    <property type="entry name" value="PA_dom_sf"/>
</dbReference>
<dbReference type="InterPro" id="IPR045175">
    <property type="entry name" value="M28_fam"/>
</dbReference>
<evidence type="ECO:0000256" key="3">
    <source>
        <dbReference type="ARBA" id="ARBA00022670"/>
    </source>
</evidence>
<evidence type="ECO:0000313" key="10">
    <source>
        <dbReference type="EMBL" id="KAK6533817.1"/>
    </source>
</evidence>
<evidence type="ECO:0000313" key="11">
    <source>
        <dbReference type="Proteomes" id="UP001365542"/>
    </source>
</evidence>
<proteinExistence type="inferred from homology"/>
<gene>
    <name evidence="10" type="primary">LAP2_3</name>
    <name evidence="10" type="ORF">TWF694_002746</name>
</gene>
<dbReference type="GO" id="GO:0046872">
    <property type="term" value="F:metal ion binding"/>
    <property type="evidence" value="ECO:0007669"/>
    <property type="project" value="UniProtKB-KW"/>
</dbReference>
<dbReference type="InterPro" id="IPR007484">
    <property type="entry name" value="Peptidase_M28"/>
</dbReference>
<comment type="caution">
    <text evidence="10">The sequence shown here is derived from an EMBL/GenBank/DDBJ whole genome shotgun (WGS) entry which is preliminary data.</text>
</comment>
<name>A0AAV9X4B2_9PEZI</name>
<dbReference type="Gene3D" id="3.50.30.30">
    <property type="match status" value="1"/>
</dbReference>
<evidence type="ECO:0000256" key="2">
    <source>
        <dbReference type="ARBA" id="ARBA00005634"/>
    </source>
</evidence>
<dbReference type="InterPro" id="IPR003137">
    <property type="entry name" value="PA_domain"/>
</dbReference>
<dbReference type="SUPFAM" id="SSF52025">
    <property type="entry name" value="PA domain"/>
    <property type="match status" value="1"/>
</dbReference>
<evidence type="ECO:0000256" key="7">
    <source>
        <dbReference type="RuleBase" id="RU361240"/>
    </source>
</evidence>
<feature type="signal peptide" evidence="7">
    <location>
        <begin position="1"/>
        <end position="19"/>
    </location>
</feature>
<evidence type="ECO:0000256" key="4">
    <source>
        <dbReference type="ARBA" id="ARBA00022723"/>
    </source>
</evidence>
<evidence type="ECO:0000256" key="1">
    <source>
        <dbReference type="ARBA" id="ARBA00001947"/>
    </source>
</evidence>
<evidence type="ECO:0000256" key="6">
    <source>
        <dbReference type="ARBA" id="ARBA00022833"/>
    </source>
</evidence>
<dbReference type="AlphaFoldDB" id="A0AAV9X4B2"/>
<feature type="chain" id="PRO_5043098311" description="Peptide hydrolase" evidence="7">
    <location>
        <begin position="20"/>
        <end position="496"/>
    </location>
</feature>
<dbReference type="GO" id="GO:0006508">
    <property type="term" value="P:proteolysis"/>
    <property type="evidence" value="ECO:0007669"/>
    <property type="project" value="UniProtKB-KW"/>
</dbReference>
<comment type="cofactor">
    <cofactor evidence="1">
        <name>Zn(2+)</name>
        <dbReference type="ChEBI" id="CHEBI:29105"/>
    </cofactor>
</comment>
<dbReference type="EMBL" id="JAVHJO010000011">
    <property type="protein sequence ID" value="KAK6533817.1"/>
    <property type="molecule type" value="Genomic_DNA"/>
</dbReference>
<dbReference type="Pfam" id="PF02225">
    <property type="entry name" value="PA"/>
    <property type="match status" value="1"/>
</dbReference>
<feature type="domain" description="PA" evidence="8">
    <location>
        <begin position="122"/>
        <end position="219"/>
    </location>
</feature>